<accession>A0A915U487</accession>
<keyword evidence="1" id="KW-0472">Membrane</keyword>
<organism evidence="2 3">
    <name type="scientific">Desulfolithobacter dissulfuricans</name>
    <dbReference type="NCBI Taxonomy" id="2795293"/>
    <lineage>
        <taxon>Bacteria</taxon>
        <taxon>Pseudomonadati</taxon>
        <taxon>Thermodesulfobacteriota</taxon>
        <taxon>Desulfobulbia</taxon>
        <taxon>Desulfobulbales</taxon>
        <taxon>Desulfobulbaceae</taxon>
        <taxon>Desulfolithobacter</taxon>
    </lineage>
</organism>
<protein>
    <submittedName>
        <fullName evidence="2">Uncharacterized protein</fullName>
    </submittedName>
</protein>
<evidence type="ECO:0000256" key="1">
    <source>
        <dbReference type="SAM" id="Phobius"/>
    </source>
</evidence>
<sequence>MIVRLIGWMRRHYHLVKVTFGCLLGLLVVGDLLVPRHHVYFLGDEIPGFWALFGLLACVLIIVVSKWLGHAWLFRPENYYETRGGL</sequence>
<feature type="transmembrane region" description="Helical" evidence="1">
    <location>
        <begin position="49"/>
        <end position="68"/>
    </location>
</feature>
<evidence type="ECO:0000313" key="2">
    <source>
        <dbReference type="EMBL" id="BCO10740.1"/>
    </source>
</evidence>
<gene>
    <name evidence="2" type="ORF">GF1_31160</name>
</gene>
<evidence type="ECO:0000313" key="3">
    <source>
        <dbReference type="Proteomes" id="UP001063350"/>
    </source>
</evidence>
<dbReference type="KEGG" id="ddu:GF1_31160"/>
<dbReference type="Proteomes" id="UP001063350">
    <property type="component" value="Chromosome"/>
</dbReference>
<keyword evidence="3" id="KW-1185">Reference proteome</keyword>
<name>A0A915U487_9BACT</name>
<reference evidence="2" key="1">
    <citation type="submission" date="2020-12" db="EMBL/GenBank/DDBJ databases">
        <title>Desulfobium dissulfuricans gen. nov., sp. nov., a novel mesophilic, sulfate-reducing bacterium isolated from a deep-sea hydrothermal vent.</title>
        <authorList>
            <person name="Hashimoto Y."/>
            <person name="Tame A."/>
            <person name="Sawayama S."/>
            <person name="Miyazaki J."/>
            <person name="Takai K."/>
            <person name="Nakagawa S."/>
        </authorList>
    </citation>
    <scope>NUCLEOTIDE SEQUENCE</scope>
    <source>
        <strain evidence="2">GF1</strain>
    </source>
</reference>
<keyword evidence="1" id="KW-1133">Transmembrane helix</keyword>
<feature type="transmembrane region" description="Helical" evidence="1">
    <location>
        <begin position="12"/>
        <end position="29"/>
    </location>
</feature>
<keyword evidence="1" id="KW-0812">Transmembrane</keyword>
<dbReference type="AlphaFoldDB" id="A0A915U487"/>
<dbReference type="EMBL" id="AP024233">
    <property type="protein sequence ID" value="BCO10740.1"/>
    <property type="molecule type" value="Genomic_DNA"/>
</dbReference>
<proteinExistence type="predicted"/>
<dbReference type="RefSeq" id="WP_267927459.1">
    <property type="nucleotide sequence ID" value="NZ_AP024233.1"/>
</dbReference>